<feature type="transmembrane region" description="Helical" evidence="1">
    <location>
        <begin position="199"/>
        <end position="216"/>
    </location>
</feature>
<keyword evidence="1" id="KW-0812">Transmembrane</keyword>
<dbReference type="AlphaFoldDB" id="A0A7E4V1S1"/>
<reference evidence="2" key="1">
    <citation type="journal article" date="2013" name="Genetics">
        <title>The draft genome and transcriptome of Panagrellus redivivus are shaped by the harsh demands of a free-living lifestyle.</title>
        <authorList>
            <person name="Srinivasan J."/>
            <person name="Dillman A.R."/>
            <person name="Macchietto M.G."/>
            <person name="Heikkinen L."/>
            <person name="Lakso M."/>
            <person name="Fracchia K.M."/>
            <person name="Antoshechkin I."/>
            <person name="Mortazavi A."/>
            <person name="Wong G."/>
            <person name="Sternberg P.W."/>
        </authorList>
    </citation>
    <scope>NUCLEOTIDE SEQUENCE [LARGE SCALE GENOMIC DNA]</scope>
    <source>
        <strain evidence="2">MT8872</strain>
    </source>
</reference>
<keyword evidence="1" id="KW-0472">Membrane</keyword>
<dbReference type="WBParaSite" id="Pan_g15575.t1">
    <property type="protein sequence ID" value="Pan_g15575.t1"/>
    <property type="gene ID" value="Pan_g15575"/>
</dbReference>
<proteinExistence type="predicted"/>
<sequence length="245" mass="28077">MHARSVKVTATNHPSLTIHKLSRNRCLSSTNSMRSSSVSLKFRYFVHEIFSLIFDNCTSEPEILSPTEVKFRKIASIAYRFVLATIISFQWYDFLFNPIWMHGYLWSLNQPIDVDLSDKSAGFIVDRQLGQCGINERVAHAFLGVTCVYGVLSLAEFTPEANWNTWKLLRLSLFVGIATATGRCLMLQQRLLSALHHGFFSYFHFFFIALCFTIQFDTPKSNDTIRQSESAELIETFSESDKKTD</sequence>
<feature type="transmembrane region" description="Helical" evidence="1">
    <location>
        <begin position="74"/>
        <end position="92"/>
    </location>
</feature>
<keyword evidence="2" id="KW-1185">Reference proteome</keyword>
<name>A0A7E4V1S1_PANRE</name>
<protein>
    <submittedName>
        <fullName evidence="3">Exosortase/archaeosortase family protein</fullName>
    </submittedName>
</protein>
<dbReference type="Proteomes" id="UP000492821">
    <property type="component" value="Unassembled WGS sequence"/>
</dbReference>
<evidence type="ECO:0000256" key="1">
    <source>
        <dbReference type="SAM" id="Phobius"/>
    </source>
</evidence>
<evidence type="ECO:0000313" key="3">
    <source>
        <dbReference type="WBParaSite" id="Pan_g15575.t1"/>
    </source>
</evidence>
<accession>A0A7E4V1S1</accession>
<feature type="transmembrane region" description="Helical" evidence="1">
    <location>
        <begin position="168"/>
        <end position="187"/>
    </location>
</feature>
<keyword evidence="1" id="KW-1133">Transmembrane helix</keyword>
<organism evidence="2 3">
    <name type="scientific">Panagrellus redivivus</name>
    <name type="common">Microworm</name>
    <dbReference type="NCBI Taxonomy" id="6233"/>
    <lineage>
        <taxon>Eukaryota</taxon>
        <taxon>Metazoa</taxon>
        <taxon>Ecdysozoa</taxon>
        <taxon>Nematoda</taxon>
        <taxon>Chromadorea</taxon>
        <taxon>Rhabditida</taxon>
        <taxon>Tylenchina</taxon>
        <taxon>Panagrolaimomorpha</taxon>
        <taxon>Panagrolaimoidea</taxon>
        <taxon>Panagrolaimidae</taxon>
        <taxon>Panagrellus</taxon>
    </lineage>
</organism>
<evidence type="ECO:0000313" key="2">
    <source>
        <dbReference type="Proteomes" id="UP000492821"/>
    </source>
</evidence>
<reference evidence="3" key="2">
    <citation type="submission" date="2020-10" db="UniProtKB">
        <authorList>
            <consortium name="WormBaseParasite"/>
        </authorList>
    </citation>
    <scope>IDENTIFICATION</scope>
</reference>